<feature type="transmembrane region" description="Helical" evidence="4">
    <location>
        <begin position="417"/>
        <end position="443"/>
    </location>
</feature>
<evidence type="ECO:0000256" key="2">
    <source>
        <dbReference type="ARBA" id="ARBA00006727"/>
    </source>
</evidence>
<proteinExistence type="inferred from homology"/>
<dbReference type="EMBL" id="MU839013">
    <property type="protein sequence ID" value="KAK1765940.1"/>
    <property type="molecule type" value="Genomic_DNA"/>
</dbReference>
<feature type="transmembrane region" description="Helical" evidence="4">
    <location>
        <begin position="158"/>
        <end position="176"/>
    </location>
</feature>
<organism evidence="6 7">
    <name type="scientific">Phialemonium atrogriseum</name>
    <dbReference type="NCBI Taxonomy" id="1093897"/>
    <lineage>
        <taxon>Eukaryota</taxon>
        <taxon>Fungi</taxon>
        <taxon>Dikarya</taxon>
        <taxon>Ascomycota</taxon>
        <taxon>Pezizomycotina</taxon>
        <taxon>Sordariomycetes</taxon>
        <taxon>Sordariomycetidae</taxon>
        <taxon>Cephalothecales</taxon>
        <taxon>Cephalothecaceae</taxon>
        <taxon>Phialemonium</taxon>
    </lineage>
</organism>
<feature type="transmembrane region" description="Helical" evidence="4">
    <location>
        <begin position="129"/>
        <end position="151"/>
    </location>
</feature>
<keyword evidence="4" id="KW-0812">Transmembrane</keyword>
<keyword evidence="4" id="KW-1133">Transmembrane helix</keyword>
<dbReference type="PANTHER" id="PTHR11360">
    <property type="entry name" value="MONOCARBOXYLATE TRANSPORTER"/>
    <property type="match status" value="1"/>
</dbReference>
<dbReference type="InterPro" id="IPR011701">
    <property type="entry name" value="MFS"/>
</dbReference>
<dbReference type="InterPro" id="IPR016435">
    <property type="entry name" value="DPH1/DPH2"/>
</dbReference>
<dbReference type="Pfam" id="PF07690">
    <property type="entry name" value="MFS_1"/>
    <property type="match status" value="1"/>
</dbReference>
<dbReference type="AlphaFoldDB" id="A0AAJ0BX58"/>
<comment type="caution">
    <text evidence="6">The sequence shown here is derived from an EMBL/GenBank/DDBJ whole genome shotgun (WGS) entry which is preliminary data.</text>
</comment>
<sequence length="484" mass="51456">MISAPSSAEDSCLKNHTYPYSTPSLAQTGHDGDQEMQEKHGEFTLELPAGSTGDSSASCRSGRDVTATAPDTDPDSDPDTFPEGGTEGWLVVFGSFCAMMSVFGLINSAAVFESWFSTHQLAEYSPSEIGWIFSLYLFFVFFVGLQVGPVFDAYGPRYLVLVGCVLIVASLMLLGLCEKYYQILLCYSVLGGLGGSLVNSPAYGCIAHYFSVRRGFATGIATTSGGIGGIAFPLLLQHLFPKLGFAWTTRILGFILLGLSVPANLFLRSRLPARGRVQSVWPDFTIFRDKSYAVATVGVFFMEWGIFVPITFIVSYAAAHQQDATKSYTLLSLLNAGSVVGRLVPGLLADKLGRFNVIILTIGLSAATVLGLWLPAGDSPRILLAFAVLFGFTSGSNLSLIAVCLGQLCEPSEYGRFFSTAMMVASFGTLSSLPIAGALVSVGGDGESGWIAAIIFSGASYCVACVCYIVARGLAVGWGLKTVF</sequence>
<feature type="transmembrane region" description="Helical" evidence="4">
    <location>
        <begin position="449"/>
        <end position="471"/>
    </location>
</feature>
<dbReference type="CDD" id="cd17352">
    <property type="entry name" value="MFS_MCT_SLC16"/>
    <property type="match status" value="1"/>
</dbReference>
<reference evidence="6" key="1">
    <citation type="submission" date="2023-06" db="EMBL/GenBank/DDBJ databases">
        <title>Genome-scale phylogeny and comparative genomics of the fungal order Sordariales.</title>
        <authorList>
            <consortium name="Lawrence Berkeley National Laboratory"/>
            <person name="Hensen N."/>
            <person name="Bonometti L."/>
            <person name="Westerberg I."/>
            <person name="Brannstrom I.O."/>
            <person name="Guillou S."/>
            <person name="Cros-Aarteil S."/>
            <person name="Calhoun S."/>
            <person name="Haridas S."/>
            <person name="Kuo A."/>
            <person name="Mondo S."/>
            <person name="Pangilinan J."/>
            <person name="Riley R."/>
            <person name="Labutti K."/>
            <person name="Andreopoulos B."/>
            <person name="Lipzen A."/>
            <person name="Chen C."/>
            <person name="Yanf M."/>
            <person name="Daum C."/>
            <person name="Ng V."/>
            <person name="Clum A."/>
            <person name="Steindorff A."/>
            <person name="Ohm R."/>
            <person name="Martin F."/>
            <person name="Silar P."/>
            <person name="Natvig D."/>
            <person name="Lalanne C."/>
            <person name="Gautier V."/>
            <person name="Ament-Velasquez S.L."/>
            <person name="Kruys A."/>
            <person name="Hutchinson M.I."/>
            <person name="Powell A.J."/>
            <person name="Barry K."/>
            <person name="Miller A.N."/>
            <person name="Grigoriev I.V."/>
            <person name="Debuchy R."/>
            <person name="Gladieux P."/>
            <person name="Thoren M.H."/>
            <person name="Johannesson H."/>
        </authorList>
    </citation>
    <scope>NUCLEOTIDE SEQUENCE</scope>
    <source>
        <strain evidence="6">8032-3</strain>
    </source>
</reference>
<feature type="region of interest" description="Disordered" evidence="3">
    <location>
        <begin position="1"/>
        <end position="81"/>
    </location>
</feature>
<feature type="transmembrane region" description="Helical" evidence="4">
    <location>
        <begin position="292"/>
        <end position="318"/>
    </location>
</feature>
<dbReference type="RefSeq" id="XP_060282153.1">
    <property type="nucleotide sequence ID" value="XM_060421982.1"/>
</dbReference>
<feature type="domain" description="Major facilitator superfamily (MFS) profile" evidence="5">
    <location>
        <begin position="87"/>
        <end position="484"/>
    </location>
</feature>
<feature type="transmembrane region" description="Helical" evidence="4">
    <location>
        <begin position="247"/>
        <end position="267"/>
    </location>
</feature>
<keyword evidence="4" id="KW-0472">Membrane</keyword>
<dbReference type="InterPro" id="IPR036259">
    <property type="entry name" value="MFS_trans_sf"/>
</dbReference>
<feature type="transmembrane region" description="Helical" evidence="4">
    <location>
        <begin position="330"/>
        <end position="348"/>
    </location>
</feature>
<feature type="transmembrane region" description="Helical" evidence="4">
    <location>
        <begin position="182"/>
        <end position="203"/>
    </location>
</feature>
<feature type="transmembrane region" description="Helical" evidence="4">
    <location>
        <begin position="89"/>
        <end position="109"/>
    </location>
</feature>
<dbReference type="SUPFAM" id="SSF103473">
    <property type="entry name" value="MFS general substrate transporter"/>
    <property type="match status" value="1"/>
</dbReference>
<gene>
    <name evidence="6" type="ORF">QBC33DRAFT_120773</name>
</gene>
<feature type="transmembrane region" description="Helical" evidence="4">
    <location>
        <begin position="382"/>
        <end position="405"/>
    </location>
</feature>
<feature type="transmembrane region" description="Helical" evidence="4">
    <location>
        <begin position="215"/>
        <end position="235"/>
    </location>
</feature>
<dbReference type="Gene3D" id="1.20.1250.20">
    <property type="entry name" value="MFS general substrate transporter like domains"/>
    <property type="match status" value="2"/>
</dbReference>
<evidence type="ECO:0000313" key="6">
    <source>
        <dbReference type="EMBL" id="KAK1765940.1"/>
    </source>
</evidence>
<dbReference type="Proteomes" id="UP001244011">
    <property type="component" value="Unassembled WGS sequence"/>
</dbReference>
<evidence type="ECO:0000256" key="3">
    <source>
        <dbReference type="SAM" id="MobiDB-lite"/>
    </source>
</evidence>
<dbReference type="SFLD" id="SFLDS00032">
    <property type="entry name" value="Radical_SAM_3-amino-3-carboxyp"/>
    <property type="match status" value="1"/>
</dbReference>
<dbReference type="GO" id="GO:0090560">
    <property type="term" value="F:2-(3-amino-3-carboxypropyl)histidine synthase activity"/>
    <property type="evidence" value="ECO:0007669"/>
    <property type="project" value="InterPro"/>
</dbReference>
<feature type="compositionally biased region" description="Basic and acidic residues" evidence="3">
    <location>
        <begin position="30"/>
        <end position="43"/>
    </location>
</feature>
<dbReference type="PROSITE" id="PS50850">
    <property type="entry name" value="MFS"/>
    <property type="match status" value="1"/>
</dbReference>
<keyword evidence="7" id="KW-1185">Reference proteome</keyword>
<feature type="transmembrane region" description="Helical" evidence="4">
    <location>
        <begin position="355"/>
        <end position="376"/>
    </location>
</feature>
<feature type="compositionally biased region" description="Polar residues" evidence="3">
    <location>
        <begin position="18"/>
        <end position="27"/>
    </location>
</feature>
<dbReference type="GeneID" id="85305169"/>
<accession>A0AAJ0BX58</accession>
<name>A0AAJ0BX58_9PEZI</name>
<dbReference type="PANTHER" id="PTHR11360:SF177">
    <property type="entry name" value="RIBOFLAVIN TRANSPORTER MCH5"/>
    <property type="match status" value="1"/>
</dbReference>
<dbReference type="InterPro" id="IPR020846">
    <property type="entry name" value="MFS_dom"/>
</dbReference>
<evidence type="ECO:0000256" key="1">
    <source>
        <dbReference type="ARBA" id="ARBA00004141"/>
    </source>
</evidence>
<comment type="similarity">
    <text evidence="2">Belongs to the major facilitator superfamily. Monocarboxylate porter (TC 2.A.1.13) family.</text>
</comment>
<dbReference type="GO" id="GO:0022857">
    <property type="term" value="F:transmembrane transporter activity"/>
    <property type="evidence" value="ECO:0007669"/>
    <property type="project" value="InterPro"/>
</dbReference>
<comment type="subcellular location">
    <subcellularLocation>
        <location evidence="1">Membrane</location>
        <topology evidence="1">Multi-pass membrane protein</topology>
    </subcellularLocation>
</comment>
<dbReference type="GO" id="GO:0017183">
    <property type="term" value="P:protein histidyl modification to diphthamide"/>
    <property type="evidence" value="ECO:0007669"/>
    <property type="project" value="InterPro"/>
</dbReference>
<evidence type="ECO:0000256" key="4">
    <source>
        <dbReference type="SAM" id="Phobius"/>
    </source>
</evidence>
<dbReference type="GO" id="GO:0016020">
    <property type="term" value="C:membrane"/>
    <property type="evidence" value="ECO:0007669"/>
    <property type="project" value="UniProtKB-SubCell"/>
</dbReference>
<evidence type="ECO:0000259" key="5">
    <source>
        <dbReference type="PROSITE" id="PS50850"/>
    </source>
</evidence>
<evidence type="ECO:0000313" key="7">
    <source>
        <dbReference type="Proteomes" id="UP001244011"/>
    </source>
</evidence>
<dbReference type="InterPro" id="IPR050327">
    <property type="entry name" value="Proton-linked_MCT"/>
</dbReference>
<protein>
    <submittedName>
        <fullName evidence="6">Riboflavin transporter MCH5</fullName>
    </submittedName>
</protein>